<feature type="region of interest" description="Disordered" evidence="1">
    <location>
        <begin position="1"/>
        <end position="21"/>
    </location>
</feature>
<evidence type="ECO:0000259" key="2">
    <source>
        <dbReference type="Pfam" id="PF03732"/>
    </source>
</evidence>
<organism evidence="3 4">
    <name type="scientific">Galerina marginata (strain CBS 339.88)</name>
    <dbReference type="NCBI Taxonomy" id="685588"/>
    <lineage>
        <taxon>Eukaryota</taxon>
        <taxon>Fungi</taxon>
        <taxon>Dikarya</taxon>
        <taxon>Basidiomycota</taxon>
        <taxon>Agaricomycotina</taxon>
        <taxon>Agaricomycetes</taxon>
        <taxon>Agaricomycetidae</taxon>
        <taxon>Agaricales</taxon>
        <taxon>Agaricineae</taxon>
        <taxon>Strophariaceae</taxon>
        <taxon>Galerina</taxon>
    </lineage>
</organism>
<dbReference type="AlphaFoldDB" id="A0A067SIC8"/>
<protein>
    <recommendedName>
        <fullName evidence="2">Retrotransposon gag domain-containing protein</fullName>
    </recommendedName>
</protein>
<sequence>MPGPRSSTHSQSQNTRCSSPAIDQSSLERILASQQTILMNSFQMIMNNLVSSQSCIAAPTTISNLKMRMNDPDVFDGSPKSTDSFLNSCLNLFVAQPSVYCSDESKIRFALSFFKFGSINWRDAVIRDMNDPLYAMPSWSEFEDSVRDSFGNPHRVENAQRELHQIVQGNRTAEEFFIAFEDLKHVAGFCDMSIIFQLKRALRTSVRNELLRRRPTPTTYRGWKEAILQVDQDLLETTAANAFYAPRPQTAAEYPFRPLTNVVFCRLGGAKDTSLSKSNNVVTSQQLNTSIVPAKPVSQPASMIEVEDAEAHLQRTLNPSENNELCTHIDCEPLDPRSTPPETIAKATTPKESTEEYILNKCRKLYPNTNLITRVLVQWVNHGRKSEVDNSLIKSLLFLDQHLALTILTQLRLPRAQLENYRPETIGKLDNSHSVVIPLSMTPTGSEIAKPIHEDALLDCGASGWGYLHHNFVAVHNLPTQPLAHPVSVYNADGTRNTSGSITHSASMHQ</sequence>
<accession>A0A067SIC8</accession>
<dbReference type="Pfam" id="PF03732">
    <property type="entry name" value="Retrotrans_gag"/>
    <property type="match status" value="1"/>
</dbReference>
<dbReference type="Proteomes" id="UP000027222">
    <property type="component" value="Unassembled WGS sequence"/>
</dbReference>
<name>A0A067SIC8_GALM3</name>
<dbReference type="PANTHER" id="PTHR15503">
    <property type="entry name" value="LDOC1 RELATED"/>
    <property type="match status" value="1"/>
</dbReference>
<evidence type="ECO:0000256" key="1">
    <source>
        <dbReference type="SAM" id="MobiDB-lite"/>
    </source>
</evidence>
<keyword evidence="4" id="KW-1185">Reference proteome</keyword>
<proteinExistence type="predicted"/>
<feature type="domain" description="Retrotransposon gag" evidence="2">
    <location>
        <begin position="132"/>
        <end position="199"/>
    </location>
</feature>
<dbReference type="InterPro" id="IPR032567">
    <property type="entry name" value="RTL1-rel"/>
</dbReference>
<reference evidence="4" key="1">
    <citation type="journal article" date="2014" name="Proc. Natl. Acad. Sci. U.S.A.">
        <title>Extensive sampling of basidiomycete genomes demonstrates inadequacy of the white-rot/brown-rot paradigm for wood decay fungi.</title>
        <authorList>
            <person name="Riley R."/>
            <person name="Salamov A.A."/>
            <person name="Brown D.W."/>
            <person name="Nagy L.G."/>
            <person name="Floudas D."/>
            <person name="Held B.W."/>
            <person name="Levasseur A."/>
            <person name="Lombard V."/>
            <person name="Morin E."/>
            <person name="Otillar R."/>
            <person name="Lindquist E.A."/>
            <person name="Sun H."/>
            <person name="LaButti K.M."/>
            <person name="Schmutz J."/>
            <person name="Jabbour D."/>
            <person name="Luo H."/>
            <person name="Baker S.E."/>
            <person name="Pisabarro A.G."/>
            <person name="Walton J.D."/>
            <person name="Blanchette R.A."/>
            <person name="Henrissat B."/>
            <person name="Martin F."/>
            <person name="Cullen D."/>
            <person name="Hibbett D.S."/>
            <person name="Grigoriev I.V."/>
        </authorList>
    </citation>
    <scope>NUCLEOTIDE SEQUENCE [LARGE SCALE GENOMIC DNA]</scope>
    <source>
        <strain evidence="4">CBS 339.88</strain>
    </source>
</reference>
<evidence type="ECO:0000313" key="4">
    <source>
        <dbReference type="Proteomes" id="UP000027222"/>
    </source>
</evidence>
<dbReference type="InterPro" id="IPR005162">
    <property type="entry name" value="Retrotrans_gag_dom"/>
</dbReference>
<evidence type="ECO:0000313" key="3">
    <source>
        <dbReference type="EMBL" id="KDR70671.1"/>
    </source>
</evidence>
<dbReference type="HOGENOM" id="CLU_534229_0_0_1"/>
<dbReference type="OrthoDB" id="3267566at2759"/>
<dbReference type="EMBL" id="KL142396">
    <property type="protein sequence ID" value="KDR70671.1"/>
    <property type="molecule type" value="Genomic_DNA"/>
</dbReference>
<dbReference type="PANTHER" id="PTHR15503:SF36">
    <property type="entry name" value="RETROTRANSPOSON GAG-LIKE PROTEIN 5"/>
    <property type="match status" value="1"/>
</dbReference>
<dbReference type="CDD" id="cd00303">
    <property type="entry name" value="retropepsin_like"/>
    <property type="match status" value="1"/>
</dbReference>
<dbReference type="STRING" id="685588.A0A067SIC8"/>
<gene>
    <name evidence="3" type="ORF">GALMADRAFT_144566</name>
</gene>